<dbReference type="SMART" id="SM00271">
    <property type="entry name" value="DnaJ"/>
    <property type="match status" value="1"/>
</dbReference>
<name>A0A9P3FBV2_9PEZI</name>
<protein>
    <recommendedName>
        <fullName evidence="2">J domain-containing protein</fullName>
    </recommendedName>
</protein>
<organism evidence="3 4">
    <name type="scientific">Cercospora kikuchii</name>
    <dbReference type="NCBI Taxonomy" id="84275"/>
    <lineage>
        <taxon>Eukaryota</taxon>
        <taxon>Fungi</taxon>
        <taxon>Dikarya</taxon>
        <taxon>Ascomycota</taxon>
        <taxon>Pezizomycotina</taxon>
        <taxon>Dothideomycetes</taxon>
        <taxon>Dothideomycetidae</taxon>
        <taxon>Mycosphaerellales</taxon>
        <taxon>Mycosphaerellaceae</taxon>
        <taxon>Cercospora</taxon>
    </lineage>
</organism>
<evidence type="ECO:0000256" key="1">
    <source>
        <dbReference type="SAM" id="MobiDB-lite"/>
    </source>
</evidence>
<dbReference type="EMBL" id="BOLY01000001">
    <property type="protein sequence ID" value="GIZ37199.1"/>
    <property type="molecule type" value="Genomic_DNA"/>
</dbReference>
<dbReference type="CDD" id="cd06257">
    <property type="entry name" value="DnaJ"/>
    <property type="match status" value="1"/>
</dbReference>
<accession>A0A9P3FBV2</accession>
<gene>
    <name evidence="3" type="ORF">CKM354_000065500</name>
</gene>
<sequence>MASVSTKTSDAGAQPSPTLLQVYSQVKRNQNPRAILGLKPESNERDVTVAFRKLALLLHPDKCLDEKKKALHQALFVKVDAAKDAILDPKYKATVEDEEEEESTQTGPSEPRNPPPEEQPEPEERPEPKGKPWQRQKPRRECPRGCCCGAHYKREHWIDDEPQWWHNSMKTPAEEKEFFALLKLMVRPPNWIAPNGRVMKNAERDAQRCKIPIHPDYDWEAYLAQRKKVREHLAFTEEKKKETKRGVRESKRLNFWLDDDASYWKDEERELAVEHEDILEEDEIPSCYTFNLADWIPGL</sequence>
<feature type="region of interest" description="Disordered" evidence="1">
    <location>
        <begin position="90"/>
        <end position="142"/>
    </location>
</feature>
<proteinExistence type="predicted"/>
<dbReference type="Proteomes" id="UP000825890">
    <property type="component" value="Unassembled WGS sequence"/>
</dbReference>
<evidence type="ECO:0000259" key="2">
    <source>
        <dbReference type="PROSITE" id="PS50076"/>
    </source>
</evidence>
<dbReference type="PROSITE" id="PS50076">
    <property type="entry name" value="DNAJ_2"/>
    <property type="match status" value="1"/>
</dbReference>
<dbReference type="RefSeq" id="XP_044651686.1">
    <property type="nucleotide sequence ID" value="XM_044795751.1"/>
</dbReference>
<keyword evidence="4" id="KW-1185">Reference proteome</keyword>
<dbReference type="Pfam" id="PF00226">
    <property type="entry name" value="DnaJ"/>
    <property type="match status" value="1"/>
</dbReference>
<dbReference type="GeneID" id="68286230"/>
<dbReference type="InterPro" id="IPR036869">
    <property type="entry name" value="J_dom_sf"/>
</dbReference>
<comment type="caution">
    <text evidence="3">The sequence shown here is derived from an EMBL/GenBank/DDBJ whole genome shotgun (WGS) entry which is preliminary data.</text>
</comment>
<reference evidence="3 4" key="1">
    <citation type="submission" date="2021-01" db="EMBL/GenBank/DDBJ databases">
        <title>Cercospora kikuchii MAFF 305040 whole genome shotgun sequence.</title>
        <authorList>
            <person name="Kashiwa T."/>
            <person name="Suzuki T."/>
        </authorList>
    </citation>
    <scope>NUCLEOTIDE SEQUENCE [LARGE SCALE GENOMIC DNA]</scope>
    <source>
        <strain evidence="3 4">MAFF 305040</strain>
    </source>
</reference>
<evidence type="ECO:0000313" key="3">
    <source>
        <dbReference type="EMBL" id="GIZ37199.1"/>
    </source>
</evidence>
<dbReference type="Gene3D" id="1.10.287.110">
    <property type="entry name" value="DnaJ domain"/>
    <property type="match status" value="1"/>
</dbReference>
<dbReference type="AlphaFoldDB" id="A0A9P3FBV2"/>
<dbReference type="SUPFAM" id="SSF46565">
    <property type="entry name" value="Chaperone J-domain"/>
    <property type="match status" value="1"/>
</dbReference>
<feature type="domain" description="J" evidence="2">
    <location>
        <begin position="31"/>
        <end position="99"/>
    </location>
</feature>
<evidence type="ECO:0000313" key="4">
    <source>
        <dbReference type="Proteomes" id="UP000825890"/>
    </source>
</evidence>
<dbReference type="InterPro" id="IPR001623">
    <property type="entry name" value="DnaJ_domain"/>
</dbReference>
<dbReference type="OrthoDB" id="3645808at2759"/>